<reference evidence="2 3" key="1">
    <citation type="submission" date="2019-10" db="EMBL/GenBank/DDBJ databases">
        <title>Isolation and characterization of Methanoculleus sp. Wushi-C6 from a hot spring well.</title>
        <authorList>
            <person name="Chen S.-C."/>
            <person name="Lan Z.-H."/>
            <person name="You Y.-T."/>
            <person name="Lai M.-C."/>
        </authorList>
    </citation>
    <scope>NUCLEOTIDE SEQUENCE [LARGE SCALE GENOMIC DNA]</scope>
    <source>
        <strain evidence="2 3">Wushi-C6</strain>
    </source>
</reference>
<dbReference type="EMBL" id="WBKO01000002">
    <property type="protein sequence ID" value="MDV2482615.1"/>
    <property type="molecule type" value="Genomic_DNA"/>
</dbReference>
<keyword evidence="2" id="KW-0808">Transferase</keyword>
<evidence type="ECO:0000313" key="2">
    <source>
        <dbReference type="EMBL" id="MDV2482615.1"/>
    </source>
</evidence>
<proteinExistence type="inferred from homology"/>
<protein>
    <submittedName>
        <fullName evidence="2">DegT/DnrJ/EryC1/StrS family aminotransferase</fullName>
    </submittedName>
</protein>
<dbReference type="InterPro" id="IPR000653">
    <property type="entry name" value="DegT/StrS_aminotransferase"/>
</dbReference>
<dbReference type="PANTHER" id="PTHR30244:SF34">
    <property type="entry name" value="DTDP-4-AMINO-4,6-DIDEOXYGALACTOSE TRANSAMINASE"/>
    <property type="match status" value="1"/>
</dbReference>
<dbReference type="SUPFAM" id="SSF53383">
    <property type="entry name" value="PLP-dependent transferases"/>
    <property type="match status" value="1"/>
</dbReference>
<gene>
    <name evidence="2" type="ORF">F8E02_11495</name>
</gene>
<dbReference type="PIRSF" id="PIRSF000390">
    <property type="entry name" value="PLP_StrS"/>
    <property type="match status" value="1"/>
</dbReference>
<keyword evidence="1" id="KW-0663">Pyridoxal phosphate</keyword>
<dbReference type="PANTHER" id="PTHR30244">
    <property type="entry name" value="TRANSAMINASE"/>
    <property type="match status" value="1"/>
</dbReference>
<organism evidence="2 3">
    <name type="scientific">Methanoculleus caldifontis</name>
    <dbReference type="NCBI Taxonomy" id="2651577"/>
    <lineage>
        <taxon>Archaea</taxon>
        <taxon>Methanobacteriati</taxon>
        <taxon>Methanobacteriota</taxon>
        <taxon>Stenosarchaea group</taxon>
        <taxon>Methanomicrobia</taxon>
        <taxon>Methanomicrobiales</taxon>
        <taxon>Methanomicrobiaceae</taxon>
        <taxon>Methanoculleus</taxon>
    </lineage>
</organism>
<keyword evidence="2" id="KW-0032">Aminotransferase</keyword>
<dbReference type="CDD" id="cd00616">
    <property type="entry name" value="AHBA_syn"/>
    <property type="match status" value="1"/>
</dbReference>
<comment type="caution">
    <text evidence="2">The sequence shown here is derived from an EMBL/GenBank/DDBJ whole genome shotgun (WGS) entry which is preliminary data.</text>
</comment>
<dbReference type="Pfam" id="PF01041">
    <property type="entry name" value="DegT_DnrJ_EryC1"/>
    <property type="match status" value="1"/>
</dbReference>
<keyword evidence="3" id="KW-1185">Reference proteome</keyword>
<dbReference type="Gene3D" id="3.90.1150.10">
    <property type="entry name" value="Aspartate Aminotransferase, domain 1"/>
    <property type="match status" value="1"/>
</dbReference>
<evidence type="ECO:0000313" key="3">
    <source>
        <dbReference type="Proteomes" id="UP001281203"/>
    </source>
</evidence>
<dbReference type="InterPro" id="IPR015421">
    <property type="entry name" value="PyrdxlP-dep_Trfase_major"/>
</dbReference>
<sequence>MGMQAKRLRDICPPMEQLTMDKIPLTRPYFDQEELDEIKKVLDSGWVAQGPKVKEFEGMVAGYLGVRHAVAVTNCTAALHLALLALDIGPGDEVLVADYTFPATGHAVLYCGARPVFVDIDPRTYNIDPGLIEEKITSKTRAIIPVHTFGQPAAMDAILQIANDHNLAVVEDAACALGARYRGRCAGTMGDVGCFSFHARKGITTGEGGMLVTDRDDIAAKARHLAVFGMTAAWDREQSDRLVIPRFTDVGYNYKMSDITAAVGVAQMRRLDTFIERRRELAQIWDTHLDDIAGITKPYIDPSVSPVYQSYVATVDPGIDRDWLIETLINEGIQTQIGTYASHIQPVYRSQERCSRSLDIYCRAIALPLYVNLRYEEIDAVAQILERILGAL</sequence>
<name>A0ABU3X4B0_9EURY</name>
<evidence type="ECO:0000256" key="1">
    <source>
        <dbReference type="RuleBase" id="RU004508"/>
    </source>
</evidence>
<dbReference type="InterPro" id="IPR015422">
    <property type="entry name" value="PyrdxlP-dep_Trfase_small"/>
</dbReference>
<comment type="similarity">
    <text evidence="1">Belongs to the DegT/DnrJ/EryC1 family.</text>
</comment>
<dbReference type="InterPro" id="IPR015424">
    <property type="entry name" value="PyrdxlP-dep_Trfase"/>
</dbReference>
<dbReference type="GO" id="GO:0008483">
    <property type="term" value="F:transaminase activity"/>
    <property type="evidence" value="ECO:0007669"/>
    <property type="project" value="UniProtKB-KW"/>
</dbReference>
<dbReference type="Proteomes" id="UP001281203">
    <property type="component" value="Unassembled WGS sequence"/>
</dbReference>
<dbReference type="Gene3D" id="3.40.640.10">
    <property type="entry name" value="Type I PLP-dependent aspartate aminotransferase-like (Major domain)"/>
    <property type="match status" value="1"/>
</dbReference>
<accession>A0ABU3X4B0</accession>